<dbReference type="Gene3D" id="1.20.1740.10">
    <property type="entry name" value="Amino acid/polyamine transporter I"/>
    <property type="match status" value="1"/>
</dbReference>
<evidence type="ECO:0000313" key="6">
    <source>
        <dbReference type="EMBL" id="VEU56308.1"/>
    </source>
</evidence>
<name>A0A448ZYI9_METSV</name>
<feature type="transmembrane region" description="Helical" evidence="5">
    <location>
        <begin position="187"/>
        <end position="208"/>
    </location>
</feature>
<feature type="transmembrane region" description="Helical" evidence="5">
    <location>
        <begin position="101"/>
        <end position="120"/>
    </location>
</feature>
<evidence type="ECO:0008006" key="7">
    <source>
        <dbReference type="Google" id="ProtNLM"/>
    </source>
</evidence>
<feature type="transmembrane region" description="Helical" evidence="5">
    <location>
        <begin position="16"/>
        <end position="36"/>
    </location>
</feature>
<keyword evidence="2 5" id="KW-0812">Transmembrane</keyword>
<feature type="transmembrane region" description="Helical" evidence="5">
    <location>
        <begin position="388"/>
        <end position="412"/>
    </location>
</feature>
<feature type="transmembrane region" description="Helical" evidence="5">
    <location>
        <begin position="48"/>
        <end position="71"/>
    </location>
</feature>
<dbReference type="GO" id="GO:0016020">
    <property type="term" value="C:membrane"/>
    <property type="evidence" value="ECO:0007669"/>
    <property type="project" value="UniProtKB-SubCell"/>
</dbReference>
<feature type="transmembrane region" description="Helical" evidence="5">
    <location>
        <begin position="432"/>
        <end position="449"/>
    </location>
</feature>
<keyword evidence="4 5" id="KW-0472">Membrane</keyword>
<protein>
    <recommendedName>
        <fullName evidence="7">Serine/threonine exchanger SteT</fullName>
    </recommendedName>
</protein>
<feature type="transmembrane region" description="Helical" evidence="5">
    <location>
        <begin position="470"/>
        <end position="487"/>
    </location>
</feature>
<dbReference type="AlphaFoldDB" id="A0A448ZYI9"/>
<reference evidence="6" key="1">
    <citation type="submission" date="2019-01" db="EMBL/GenBank/DDBJ databases">
        <authorList>
            <consortium name="Pathogen Informatics"/>
        </authorList>
    </citation>
    <scope>NUCLEOTIDE SEQUENCE [LARGE SCALE GENOMIC DNA]</scope>
    <source>
        <strain evidence="6">NCTC10113</strain>
    </source>
</reference>
<comment type="subcellular location">
    <subcellularLocation>
        <location evidence="1">Membrane</location>
        <topology evidence="1">Multi-pass membrane protein</topology>
    </subcellularLocation>
</comment>
<dbReference type="GO" id="GO:0015179">
    <property type="term" value="F:L-amino acid transmembrane transporter activity"/>
    <property type="evidence" value="ECO:0007669"/>
    <property type="project" value="TreeGrafter"/>
</dbReference>
<keyword evidence="3 5" id="KW-1133">Transmembrane helix</keyword>
<geneLocation type="plasmid" evidence="6">
    <name>2</name>
</geneLocation>
<dbReference type="Pfam" id="PF13520">
    <property type="entry name" value="AA_permease_2"/>
    <property type="match status" value="1"/>
</dbReference>
<dbReference type="EMBL" id="LR214939">
    <property type="protein sequence ID" value="VEU56308.1"/>
    <property type="molecule type" value="Genomic_DNA"/>
</dbReference>
<feature type="transmembrane region" description="Helical" evidence="5">
    <location>
        <begin position="246"/>
        <end position="266"/>
    </location>
</feature>
<dbReference type="PIRSF" id="PIRSF006060">
    <property type="entry name" value="AA_transporter"/>
    <property type="match status" value="1"/>
</dbReference>
<organism evidence="6">
    <name type="scientific">Metamycoplasma salivarium</name>
    <name type="common">Mycoplasma salivarium</name>
    <dbReference type="NCBI Taxonomy" id="2124"/>
    <lineage>
        <taxon>Bacteria</taxon>
        <taxon>Bacillati</taxon>
        <taxon>Mycoplasmatota</taxon>
        <taxon>Mycoplasmoidales</taxon>
        <taxon>Metamycoplasmataceae</taxon>
        <taxon>Metamycoplasma</taxon>
    </lineage>
</organism>
<evidence type="ECO:0000256" key="1">
    <source>
        <dbReference type="ARBA" id="ARBA00004141"/>
    </source>
</evidence>
<proteinExistence type="predicted"/>
<dbReference type="RefSeq" id="WP_024544103.1">
    <property type="nucleotide sequence ID" value="NZ_LR214938.2"/>
</dbReference>
<evidence type="ECO:0000256" key="3">
    <source>
        <dbReference type="ARBA" id="ARBA00022989"/>
    </source>
</evidence>
<evidence type="ECO:0000256" key="2">
    <source>
        <dbReference type="ARBA" id="ARBA00022692"/>
    </source>
</evidence>
<dbReference type="InterPro" id="IPR002293">
    <property type="entry name" value="AA/rel_permease1"/>
</dbReference>
<keyword evidence="6" id="KW-0614">Plasmid</keyword>
<feature type="transmembrane region" description="Helical" evidence="5">
    <location>
        <begin position="330"/>
        <end position="353"/>
    </location>
</feature>
<sequence length="577" mass="63345">MSDEKLVANPSAKKKISFFSAILIVLGGSIGAGIFLRSKAVLNSSGGNLIWAIIVWLIAGFAVVTMALGLVEVASGRNDNLGMIGWAKAFNTLKIYKAVKFFMTYLYLPFTYFFMPYYVIVQFQDGFGAFGVNIAFGATWDSVANAWVHGAVSKAAPWLYFLIGLGLTVWMIFSAGISSRAGNIQNWIVTAVKFIPLVAVTVIGFVYFGKQIGNGIVNPEKPSAEQIKYLDLVTKLNLFDKTSNSFLGLSPFLGVFSALGAIFFAFDGFYVTAGVQSEMKHPEKTPAALTIGLFSMTFIYIIIAVAMTLGAGNGGFYAFGDKLANDKVGWVFGIVNICIAIGIIGILNGFTMWASRWIEDLIKEGEIWVPTRVYKYMKNSKMPIVGSLYVLFLSLPFMIIFTAIGAYAYIPIWDEGVYGYQIAQLLSFSDLMANWMAIFAFAFISLSIVGALQNRKKHFIAVTENKHTKWAGLTAVVIILTVMGFYVLDPFVSLGLSIAHKSQSDIISYSCTSALFIIFCLISFLGGTFEKMVADKRQAKYAKLLASSTLSAKEREEIMIGKELNDLILKTYAEARK</sequence>
<feature type="transmembrane region" description="Helical" evidence="5">
    <location>
        <begin position="507"/>
        <end position="529"/>
    </location>
</feature>
<dbReference type="PANTHER" id="PTHR11785">
    <property type="entry name" value="AMINO ACID TRANSPORTER"/>
    <property type="match status" value="1"/>
</dbReference>
<gene>
    <name evidence="6" type="ORF">NCTC10113_01212</name>
</gene>
<feature type="transmembrane region" description="Helical" evidence="5">
    <location>
        <begin position="155"/>
        <end position="175"/>
    </location>
</feature>
<accession>A0A448ZYI9</accession>
<feature type="transmembrane region" description="Helical" evidence="5">
    <location>
        <begin position="287"/>
        <end position="310"/>
    </location>
</feature>
<evidence type="ECO:0000256" key="5">
    <source>
        <dbReference type="SAM" id="Phobius"/>
    </source>
</evidence>
<evidence type="ECO:0000256" key="4">
    <source>
        <dbReference type="ARBA" id="ARBA00023136"/>
    </source>
</evidence>
<dbReference type="InterPro" id="IPR050598">
    <property type="entry name" value="AminoAcid_Transporter"/>
</dbReference>
<dbReference type="PANTHER" id="PTHR11785:SF512">
    <property type="entry name" value="SOBREMESA, ISOFORM B"/>
    <property type="match status" value="1"/>
</dbReference>